<evidence type="ECO:0000256" key="8">
    <source>
        <dbReference type="ARBA" id="ARBA00023136"/>
    </source>
</evidence>
<dbReference type="GeneID" id="33567220"/>
<name>A0A1Y2GCH0_9FUNG</name>
<evidence type="ECO:0000313" key="13">
    <source>
        <dbReference type="EMBL" id="ORZ07018.1"/>
    </source>
</evidence>
<feature type="transmembrane region" description="Helical" evidence="12">
    <location>
        <begin position="140"/>
        <end position="158"/>
    </location>
</feature>
<keyword evidence="14" id="KW-1185">Reference proteome</keyword>
<gene>
    <name evidence="13" type="ORF">BCR41DRAFT_360490</name>
</gene>
<dbReference type="STRING" id="64571.A0A1Y2GCH0"/>
<feature type="transmembrane region" description="Helical" evidence="12">
    <location>
        <begin position="403"/>
        <end position="422"/>
    </location>
</feature>
<comment type="function">
    <text evidence="11">Probable lysosomal cobalamin transporter. Required to export cobalamin from lysosomes allowing its conversion to cofactors.</text>
</comment>
<organism evidence="13 14">
    <name type="scientific">Lobosporangium transversale</name>
    <dbReference type="NCBI Taxonomy" id="64571"/>
    <lineage>
        <taxon>Eukaryota</taxon>
        <taxon>Fungi</taxon>
        <taxon>Fungi incertae sedis</taxon>
        <taxon>Mucoromycota</taxon>
        <taxon>Mortierellomycotina</taxon>
        <taxon>Mortierellomycetes</taxon>
        <taxon>Mortierellales</taxon>
        <taxon>Mortierellaceae</taxon>
        <taxon>Lobosporangium</taxon>
    </lineage>
</organism>
<dbReference type="PANTHER" id="PTHR16130:SF2">
    <property type="entry name" value="LYSOSOMAL COBALAMIN TRANSPORT ESCORT PROTEIN LMBD1"/>
    <property type="match status" value="1"/>
</dbReference>
<dbReference type="Proteomes" id="UP000193648">
    <property type="component" value="Unassembled WGS sequence"/>
</dbReference>
<evidence type="ECO:0000256" key="4">
    <source>
        <dbReference type="ARBA" id="ARBA00022448"/>
    </source>
</evidence>
<evidence type="ECO:0000256" key="1">
    <source>
        <dbReference type="ARBA" id="ARBA00004155"/>
    </source>
</evidence>
<dbReference type="PANTHER" id="PTHR16130">
    <property type="entry name" value="LYSOSOMAL COBALAMIN TRANSPORTER-RELATED"/>
    <property type="match status" value="1"/>
</dbReference>
<keyword evidence="5" id="KW-0846">Cobalamin</keyword>
<dbReference type="GO" id="GO:0072665">
    <property type="term" value="P:protein localization to vacuole"/>
    <property type="evidence" value="ECO:0007669"/>
    <property type="project" value="TreeGrafter"/>
</dbReference>
<feature type="transmembrane region" description="Helical" evidence="12">
    <location>
        <begin position="183"/>
        <end position="204"/>
    </location>
</feature>
<dbReference type="OrthoDB" id="73273at2759"/>
<evidence type="ECO:0000313" key="14">
    <source>
        <dbReference type="Proteomes" id="UP000193648"/>
    </source>
</evidence>
<keyword evidence="8 12" id="KW-0472">Membrane</keyword>
<evidence type="ECO:0000256" key="10">
    <source>
        <dbReference type="ARBA" id="ARBA00023285"/>
    </source>
</evidence>
<feature type="transmembrane region" description="Helical" evidence="12">
    <location>
        <begin position="361"/>
        <end position="391"/>
    </location>
</feature>
<evidence type="ECO:0000256" key="11">
    <source>
        <dbReference type="ARBA" id="ARBA00025515"/>
    </source>
</evidence>
<evidence type="ECO:0000256" key="3">
    <source>
        <dbReference type="ARBA" id="ARBA00017088"/>
    </source>
</evidence>
<dbReference type="InterPro" id="IPR006876">
    <property type="entry name" value="LMBR1-like_membr_prot"/>
</dbReference>
<dbReference type="EMBL" id="MCFF01000043">
    <property type="protein sequence ID" value="ORZ07018.1"/>
    <property type="molecule type" value="Genomic_DNA"/>
</dbReference>
<dbReference type="Pfam" id="PF04791">
    <property type="entry name" value="LMBR1"/>
    <property type="match status" value="1"/>
</dbReference>
<keyword evidence="4" id="KW-0813">Transport</keyword>
<dbReference type="GO" id="GO:0031419">
    <property type="term" value="F:cobalamin binding"/>
    <property type="evidence" value="ECO:0007669"/>
    <property type="project" value="UniProtKB-KW"/>
</dbReference>
<accession>A0A1Y2GCH0</accession>
<feature type="transmembrane region" description="Helical" evidence="12">
    <location>
        <begin position="87"/>
        <end position="120"/>
    </location>
</feature>
<feature type="transmembrane region" description="Helical" evidence="12">
    <location>
        <begin position="12"/>
        <end position="33"/>
    </location>
</feature>
<keyword evidence="6 12" id="KW-0812">Transmembrane</keyword>
<evidence type="ECO:0000256" key="6">
    <source>
        <dbReference type="ARBA" id="ARBA00022692"/>
    </source>
</evidence>
<comment type="caution">
    <text evidence="13">The sequence shown here is derived from an EMBL/GenBank/DDBJ whole genome shotgun (WGS) entry which is preliminary data.</text>
</comment>
<sequence>MVENLLHVVGAWGVFGIMVAILLGFSIFFTVYYSSARDREPFAMIITILALTLCLSTVTLFPIDIFLVSRTLDPATGLRRPWATDEVIASMQLVVSVVYYVAYGLIASFCFFWIPLAYFYFEEFEEDQTVQRRLMASLKYTAFFIVIACILLVTGLFIKPNDHDNRDLEWLRKILAALDGPGALAFVAGVLSIIGMLVLVFYTAPGLSLLPMHLLAGYQSISAKVNETNAELIANRERLNAIRNRYPPTSNCEISERDRLAINELEREELILESRSRMVQRTRDSWANKCHWIVRPFEIVLGLAATTLTILLITSIAITTLDNLKEEGCGAPCGYILTHPNLPNPLNLLFLELSPFFPVDYILMLMIILYMFWATTKGIISIGIRFLWVNLYKFRRAATQPQGLLAATMLLMLSLTGMYYSLTMTVAPDYSMFGSQKYCNHTITNSTRDCSDYPTLIIPCHIGAPIELCTPTVTSSIVLKIILGTPGLGIAFYYTQWLLLLVFVGALVFNLVQGCRHGFGVDPALEDGEDMDDIESRGLSIFTGNCDEYSLRMAIA</sequence>
<keyword evidence="7 12" id="KW-1133">Transmembrane helix</keyword>
<keyword evidence="9" id="KW-0458">Lysosome</keyword>
<dbReference type="InterPro" id="IPR050854">
    <property type="entry name" value="LMBD1_LysCbl_Transport"/>
</dbReference>
<proteinExistence type="inferred from homology"/>
<evidence type="ECO:0000256" key="2">
    <source>
        <dbReference type="ARBA" id="ARBA00009901"/>
    </source>
</evidence>
<comment type="subcellular location">
    <subcellularLocation>
        <location evidence="1">Lysosome membrane</location>
        <topology evidence="1">Multi-pass membrane protein</topology>
    </subcellularLocation>
</comment>
<evidence type="ECO:0000256" key="12">
    <source>
        <dbReference type="SAM" id="Phobius"/>
    </source>
</evidence>
<feature type="transmembrane region" description="Helical" evidence="12">
    <location>
        <begin position="299"/>
        <end position="318"/>
    </location>
</feature>
<evidence type="ECO:0000256" key="9">
    <source>
        <dbReference type="ARBA" id="ARBA00023228"/>
    </source>
</evidence>
<keyword evidence="10" id="KW-0170">Cobalt</keyword>
<dbReference type="GO" id="GO:0005774">
    <property type="term" value="C:vacuolar membrane"/>
    <property type="evidence" value="ECO:0007669"/>
    <property type="project" value="TreeGrafter"/>
</dbReference>
<reference evidence="13 14" key="1">
    <citation type="submission" date="2016-07" db="EMBL/GenBank/DDBJ databases">
        <title>Pervasive Adenine N6-methylation of Active Genes in Fungi.</title>
        <authorList>
            <consortium name="DOE Joint Genome Institute"/>
            <person name="Mondo S.J."/>
            <person name="Dannebaum R.O."/>
            <person name="Kuo R.C."/>
            <person name="Labutti K."/>
            <person name="Haridas S."/>
            <person name="Kuo A."/>
            <person name="Salamov A."/>
            <person name="Ahrendt S.R."/>
            <person name="Lipzen A."/>
            <person name="Sullivan W."/>
            <person name="Andreopoulos W.B."/>
            <person name="Clum A."/>
            <person name="Lindquist E."/>
            <person name="Daum C."/>
            <person name="Ramamoorthy G.K."/>
            <person name="Gryganskyi A."/>
            <person name="Culley D."/>
            <person name="Magnuson J.K."/>
            <person name="James T.Y."/>
            <person name="O'Malley M.A."/>
            <person name="Stajich J.E."/>
            <person name="Spatafora J.W."/>
            <person name="Visel A."/>
            <person name="Grigoriev I.V."/>
        </authorList>
    </citation>
    <scope>NUCLEOTIDE SEQUENCE [LARGE SCALE GENOMIC DNA]</scope>
    <source>
        <strain evidence="13 14">NRRL 3116</strain>
    </source>
</reference>
<comment type="similarity">
    <text evidence="2">Belongs to the LIMR family. LMBRD1 subfamily.</text>
</comment>
<dbReference type="RefSeq" id="XP_021877814.1">
    <property type="nucleotide sequence ID" value="XM_022025376.1"/>
</dbReference>
<feature type="transmembrane region" description="Helical" evidence="12">
    <location>
        <begin position="491"/>
        <end position="512"/>
    </location>
</feature>
<feature type="transmembrane region" description="Helical" evidence="12">
    <location>
        <begin position="45"/>
        <end position="67"/>
    </location>
</feature>
<evidence type="ECO:0000256" key="7">
    <source>
        <dbReference type="ARBA" id="ARBA00022989"/>
    </source>
</evidence>
<dbReference type="AlphaFoldDB" id="A0A1Y2GCH0"/>
<dbReference type="InParanoid" id="A0A1Y2GCH0"/>
<protein>
    <recommendedName>
        <fullName evidence="3">Probable lysosomal cobalamin transporter</fullName>
    </recommendedName>
</protein>
<evidence type="ECO:0000256" key="5">
    <source>
        <dbReference type="ARBA" id="ARBA00022628"/>
    </source>
</evidence>